<name>A0ABS5DL14_9PSEU</name>
<keyword evidence="2" id="KW-1185">Reference proteome</keyword>
<evidence type="ECO:0000313" key="2">
    <source>
        <dbReference type="Proteomes" id="UP000674084"/>
    </source>
</evidence>
<accession>A0ABS5DL14</accession>
<reference evidence="1 2" key="1">
    <citation type="submission" date="2021-04" db="EMBL/GenBank/DDBJ databases">
        <title>Whole-genome sequencing of Saccharopolyspora endophytica KCTC 19397.</title>
        <authorList>
            <person name="Ay H."/>
            <person name="Saygin H."/>
            <person name="Sahin N."/>
        </authorList>
    </citation>
    <scope>NUCLEOTIDE SEQUENCE [LARGE SCALE GENOMIC DNA]</scope>
    <source>
        <strain evidence="1 2">KCTC 19397</strain>
    </source>
</reference>
<comment type="caution">
    <text evidence="1">The sequence shown here is derived from an EMBL/GenBank/DDBJ whole genome shotgun (WGS) entry which is preliminary data.</text>
</comment>
<gene>
    <name evidence="1" type="ORF">KBO27_22780</name>
</gene>
<evidence type="ECO:0000313" key="1">
    <source>
        <dbReference type="EMBL" id="MBQ0926782.1"/>
    </source>
</evidence>
<dbReference type="Proteomes" id="UP000674084">
    <property type="component" value="Unassembled WGS sequence"/>
</dbReference>
<sequence>MAVRVAEPERLRVLRAPLLMYAHYTASRRARHEAADEPAAVPVESRTWSSGCAAFQLPGPNISNITDVSDVAFW</sequence>
<dbReference type="EMBL" id="JAGPXE010000010">
    <property type="protein sequence ID" value="MBQ0926782.1"/>
    <property type="molecule type" value="Genomic_DNA"/>
</dbReference>
<protein>
    <submittedName>
        <fullName evidence="1">Uncharacterized protein</fullName>
    </submittedName>
</protein>
<organism evidence="1 2">
    <name type="scientific">Saccharopolyspora endophytica</name>
    <dbReference type="NCBI Taxonomy" id="543886"/>
    <lineage>
        <taxon>Bacteria</taxon>
        <taxon>Bacillati</taxon>
        <taxon>Actinomycetota</taxon>
        <taxon>Actinomycetes</taxon>
        <taxon>Pseudonocardiales</taxon>
        <taxon>Pseudonocardiaceae</taxon>
        <taxon>Saccharopolyspora</taxon>
    </lineage>
</organism>
<proteinExistence type="predicted"/>
<dbReference type="RefSeq" id="WP_210971913.1">
    <property type="nucleotide sequence ID" value="NZ_JAGPXE010000010.1"/>
</dbReference>